<dbReference type="InterPro" id="IPR053150">
    <property type="entry name" value="Teicoplanin_resist-assoc"/>
</dbReference>
<organism evidence="3 4">
    <name type="scientific">Sporofaciens musculi</name>
    <dbReference type="NCBI Taxonomy" id="2681861"/>
    <lineage>
        <taxon>Bacteria</taxon>
        <taxon>Bacillati</taxon>
        <taxon>Bacillota</taxon>
        <taxon>Clostridia</taxon>
        <taxon>Lachnospirales</taxon>
        <taxon>Lachnospiraceae</taxon>
        <taxon>Sporofaciens</taxon>
    </lineage>
</organism>
<gene>
    <name evidence="3" type="ORF">GN277_15165</name>
</gene>
<name>A0A7X3MHX0_9FIRM</name>
<feature type="transmembrane region" description="Helical" evidence="1">
    <location>
        <begin position="181"/>
        <end position="200"/>
    </location>
</feature>
<feature type="transmembrane region" description="Helical" evidence="1">
    <location>
        <begin position="37"/>
        <end position="58"/>
    </location>
</feature>
<keyword evidence="1" id="KW-0472">Membrane</keyword>
<evidence type="ECO:0000313" key="4">
    <source>
        <dbReference type="Proteomes" id="UP000460412"/>
    </source>
</evidence>
<comment type="caution">
    <text evidence="3">The sequence shown here is derived from an EMBL/GenBank/DDBJ whole genome shotgun (WGS) entry which is preliminary data.</text>
</comment>
<dbReference type="AlphaFoldDB" id="A0A7X3MHX0"/>
<dbReference type="PANTHER" id="PTHR36834:SF2">
    <property type="entry name" value="MEMBRANE PROTEIN"/>
    <property type="match status" value="1"/>
</dbReference>
<feature type="transmembrane region" description="Helical" evidence="1">
    <location>
        <begin position="113"/>
        <end position="130"/>
    </location>
</feature>
<evidence type="ECO:0000256" key="1">
    <source>
        <dbReference type="SAM" id="Phobius"/>
    </source>
</evidence>
<evidence type="ECO:0000259" key="2">
    <source>
        <dbReference type="Pfam" id="PF04892"/>
    </source>
</evidence>
<evidence type="ECO:0000313" key="3">
    <source>
        <dbReference type="EMBL" id="MXP76672.1"/>
    </source>
</evidence>
<accession>A0A7X3MHX0</accession>
<keyword evidence="1" id="KW-0812">Transmembrane</keyword>
<feature type="transmembrane region" description="Helical" evidence="1">
    <location>
        <begin position="85"/>
        <end position="106"/>
    </location>
</feature>
<dbReference type="Proteomes" id="UP000460412">
    <property type="component" value="Unassembled WGS sequence"/>
</dbReference>
<dbReference type="EMBL" id="WUQX01000001">
    <property type="protein sequence ID" value="MXP76672.1"/>
    <property type="molecule type" value="Genomic_DNA"/>
</dbReference>
<keyword evidence="1" id="KW-1133">Transmembrane helix</keyword>
<feature type="transmembrane region" description="Helical" evidence="1">
    <location>
        <begin position="6"/>
        <end position="25"/>
    </location>
</feature>
<feature type="domain" description="VanZ-like" evidence="2">
    <location>
        <begin position="43"/>
        <end position="159"/>
    </location>
</feature>
<dbReference type="InterPro" id="IPR006976">
    <property type="entry name" value="VanZ-like"/>
</dbReference>
<feature type="transmembrane region" description="Helical" evidence="1">
    <location>
        <begin position="142"/>
        <end position="160"/>
    </location>
</feature>
<sequence length="201" mass="23226">MIIMMTIPIILTVVPVMLYQVILSLCKKKSTSTHYFWTYTMMIYIWLVFSVTGIGSVWDIISKGGLIETFQQANIGIIPFQSDGLFTYCMNIIMLMPLGFLLPYIWRNFRNPIKVALTGLAFSIFIEFAQLPTNRLVDIDDLLMNTLGAVLGYVVWKMIGNHFFNKKEKQRTISLGNFEPVIYLVLACACNFLLYNWTWFL</sequence>
<protein>
    <submittedName>
        <fullName evidence="3">VanZ family protein</fullName>
    </submittedName>
</protein>
<dbReference type="RefSeq" id="WP_159751741.1">
    <property type="nucleotide sequence ID" value="NZ_WUQX01000001.1"/>
</dbReference>
<dbReference type="Pfam" id="PF04892">
    <property type="entry name" value="VanZ"/>
    <property type="match status" value="1"/>
</dbReference>
<dbReference type="PANTHER" id="PTHR36834">
    <property type="entry name" value="MEMBRANE PROTEIN-RELATED"/>
    <property type="match status" value="1"/>
</dbReference>
<keyword evidence="4" id="KW-1185">Reference proteome</keyword>
<reference evidence="3 4" key="1">
    <citation type="submission" date="2019-12" db="EMBL/GenBank/DDBJ databases">
        <title>Sporaefaciens musculi gen. nov., sp. nov., a novel bacterium isolated from the caecum of an obese mouse.</title>
        <authorList>
            <person name="Rasmussen T.S."/>
            <person name="Streidl T."/>
            <person name="Hitch T.C.A."/>
            <person name="Wortmann E."/>
            <person name="Deptula P."/>
            <person name="Hansen M."/>
            <person name="Nielsen D.S."/>
            <person name="Clavel T."/>
            <person name="Vogensen F.K."/>
        </authorList>
    </citation>
    <scope>NUCLEOTIDE SEQUENCE [LARGE SCALE GENOMIC DNA]</scope>
    <source>
        <strain evidence="3 4">WCA-9-b2</strain>
    </source>
</reference>
<proteinExistence type="predicted"/>